<evidence type="ECO:0000313" key="2">
    <source>
        <dbReference type="Proteomes" id="UP000821845"/>
    </source>
</evidence>
<comment type="caution">
    <text evidence="1">The sequence shown here is derived from an EMBL/GenBank/DDBJ whole genome shotgun (WGS) entry which is preliminary data.</text>
</comment>
<organism evidence="1 2">
    <name type="scientific">Hyalomma asiaticum</name>
    <name type="common">Tick</name>
    <dbReference type="NCBI Taxonomy" id="266040"/>
    <lineage>
        <taxon>Eukaryota</taxon>
        <taxon>Metazoa</taxon>
        <taxon>Ecdysozoa</taxon>
        <taxon>Arthropoda</taxon>
        <taxon>Chelicerata</taxon>
        <taxon>Arachnida</taxon>
        <taxon>Acari</taxon>
        <taxon>Parasitiformes</taxon>
        <taxon>Ixodida</taxon>
        <taxon>Ixodoidea</taxon>
        <taxon>Ixodidae</taxon>
        <taxon>Hyalomminae</taxon>
        <taxon>Hyalomma</taxon>
    </lineage>
</organism>
<accession>A0ACB7S1N2</accession>
<proteinExistence type="predicted"/>
<dbReference type="EMBL" id="CM023486">
    <property type="protein sequence ID" value="KAH6928798.1"/>
    <property type="molecule type" value="Genomic_DNA"/>
</dbReference>
<gene>
    <name evidence="1" type="ORF">HPB50_019530</name>
</gene>
<keyword evidence="2" id="KW-1185">Reference proteome</keyword>
<reference evidence="1" key="1">
    <citation type="submission" date="2020-05" db="EMBL/GenBank/DDBJ databases">
        <title>Large-scale comparative analyses of tick genomes elucidate their genetic diversity and vector capacities.</title>
        <authorList>
            <person name="Jia N."/>
            <person name="Wang J."/>
            <person name="Shi W."/>
            <person name="Du L."/>
            <person name="Sun Y."/>
            <person name="Zhan W."/>
            <person name="Jiang J."/>
            <person name="Wang Q."/>
            <person name="Zhang B."/>
            <person name="Ji P."/>
            <person name="Sakyi L.B."/>
            <person name="Cui X."/>
            <person name="Yuan T."/>
            <person name="Jiang B."/>
            <person name="Yang W."/>
            <person name="Lam T.T.-Y."/>
            <person name="Chang Q."/>
            <person name="Ding S."/>
            <person name="Wang X."/>
            <person name="Zhu J."/>
            <person name="Ruan X."/>
            <person name="Zhao L."/>
            <person name="Wei J."/>
            <person name="Que T."/>
            <person name="Du C."/>
            <person name="Cheng J."/>
            <person name="Dai P."/>
            <person name="Han X."/>
            <person name="Huang E."/>
            <person name="Gao Y."/>
            <person name="Liu J."/>
            <person name="Shao H."/>
            <person name="Ye R."/>
            <person name="Li L."/>
            <person name="Wei W."/>
            <person name="Wang X."/>
            <person name="Wang C."/>
            <person name="Yang T."/>
            <person name="Huo Q."/>
            <person name="Li W."/>
            <person name="Guo W."/>
            <person name="Chen H."/>
            <person name="Zhou L."/>
            <person name="Ni X."/>
            <person name="Tian J."/>
            <person name="Zhou Y."/>
            <person name="Sheng Y."/>
            <person name="Liu T."/>
            <person name="Pan Y."/>
            <person name="Xia L."/>
            <person name="Li J."/>
            <person name="Zhao F."/>
            <person name="Cao W."/>
        </authorList>
    </citation>
    <scope>NUCLEOTIDE SEQUENCE</scope>
    <source>
        <strain evidence="1">Hyas-2018</strain>
    </source>
</reference>
<protein>
    <submittedName>
        <fullName evidence="1">Uncharacterized protein</fullName>
    </submittedName>
</protein>
<evidence type="ECO:0000313" key="1">
    <source>
        <dbReference type="EMBL" id="KAH6928798.1"/>
    </source>
</evidence>
<dbReference type="Proteomes" id="UP000821845">
    <property type="component" value="Chromosome 6"/>
</dbReference>
<name>A0ACB7S1N2_HYAAI</name>
<sequence>MNSPPQLLHSGAPYRRLGRLVPVIELFHTHEKLGVPPLLLSAGTTGVSDTELRSAHLLDRDRETPAGITDGGV</sequence>